<evidence type="ECO:0000313" key="3">
    <source>
        <dbReference type="EMBL" id="OAB87056.1"/>
    </source>
</evidence>
<dbReference type="Pfam" id="PF24880">
    <property type="entry name" value="DUF7738"/>
    <property type="match status" value="1"/>
</dbReference>
<evidence type="ECO:0000313" key="4">
    <source>
        <dbReference type="Proteomes" id="UP000076976"/>
    </source>
</evidence>
<name>A0A176QBL0_9MICO</name>
<feature type="domain" description="DUF7738" evidence="2">
    <location>
        <begin position="6"/>
        <end position="100"/>
    </location>
</feature>
<keyword evidence="4" id="KW-1185">Reference proteome</keyword>
<organism evidence="3 4">
    <name type="scientific">Janibacter melonis</name>
    <dbReference type="NCBI Taxonomy" id="262209"/>
    <lineage>
        <taxon>Bacteria</taxon>
        <taxon>Bacillati</taxon>
        <taxon>Actinomycetota</taxon>
        <taxon>Actinomycetes</taxon>
        <taxon>Micrococcales</taxon>
        <taxon>Intrasporangiaceae</taxon>
        <taxon>Janibacter</taxon>
    </lineage>
</organism>
<dbReference type="InterPro" id="IPR056640">
    <property type="entry name" value="DUF7738"/>
</dbReference>
<reference evidence="3 4" key="1">
    <citation type="submission" date="2016-01" db="EMBL/GenBank/DDBJ databases">
        <title>Janibacter melonis strain CD11_4 genome sequencing and assembly.</title>
        <authorList>
            <person name="Nair G.R."/>
            <person name="Kaur G."/>
            <person name="Chander A.M."/>
            <person name="Mayilraj S."/>
        </authorList>
    </citation>
    <scope>NUCLEOTIDE SEQUENCE [LARGE SCALE GENOMIC DNA]</scope>
    <source>
        <strain evidence="3 4">CD11-4</strain>
    </source>
</reference>
<proteinExistence type="predicted"/>
<dbReference type="Pfam" id="PF21832">
    <property type="entry name" value="DUF6892"/>
    <property type="match status" value="1"/>
</dbReference>
<dbReference type="InterPro" id="IPR054187">
    <property type="entry name" value="DUF6892"/>
</dbReference>
<gene>
    <name evidence="3" type="ORF">AWH69_11815</name>
</gene>
<evidence type="ECO:0000259" key="2">
    <source>
        <dbReference type="Pfam" id="PF24880"/>
    </source>
</evidence>
<dbReference type="EMBL" id="LQZG01000003">
    <property type="protein sequence ID" value="OAB87056.1"/>
    <property type="molecule type" value="Genomic_DNA"/>
</dbReference>
<sequence>MSTPVIELGPDALLVEGTPVALPIPIGTLVAVWGEPELWVGTAGSVVTWHELGVFAHRLDEKHVKTLCVQLRPEADAPAFVPRSAFTGRLLVDGEVVTDELPGAGVDARRVAGTATTERHGVRLHASYEGDHLESVEMTVPRTTPAVPVERYAPRRVADPVRFTDLGLKLAVVDELMYQQEVIQPRLDARDFARSYTGRTIDLDAEGHRPVPEILAYLEDLQIDRSEAALVHELVIDAGNDVYREVAPLWDGEDDTFDIGSWADLDLLPHLTSLDFVSLTPDDETLDALRARGLDVDA</sequence>
<dbReference type="RefSeq" id="WP_083968847.1">
    <property type="nucleotide sequence ID" value="NZ_LQZG01000003.1"/>
</dbReference>
<feature type="domain" description="DUF6892" evidence="1">
    <location>
        <begin position="161"/>
        <end position="296"/>
    </location>
</feature>
<dbReference type="Proteomes" id="UP000076976">
    <property type="component" value="Unassembled WGS sequence"/>
</dbReference>
<evidence type="ECO:0000259" key="1">
    <source>
        <dbReference type="Pfam" id="PF21832"/>
    </source>
</evidence>
<protein>
    <submittedName>
        <fullName evidence="3">Uncharacterized protein</fullName>
    </submittedName>
</protein>
<accession>A0A176QBL0</accession>
<comment type="caution">
    <text evidence="3">The sequence shown here is derived from an EMBL/GenBank/DDBJ whole genome shotgun (WGS) entry which is preliminary data.</text>
</comment>
<dbReference type="STRING" id="262209.AWH69_11815"/>
<dbReference type="AlphaFoldDB" id="A0A176QBL0"/>